<reference evidence="10" key="1">
    <citation type="journal article" date="2022" name="Int. J. Syst. Evol. Microbiol.">
        <title>Pseudomonas aegrilactucae sp. nov. and Pseudomonas morbosilactucae sp. nov., pathogens causing bacterial rot of lettuce in Japan.</title>
        <authorList>
            <person name="Sawada H."/>
            <person name="Fujikawa T."/>
            <person name="Satou M."/>
        </authorList>
    </citation>
    <scope>NUCLEOTIDE SEQUENCE</scope>
    <source>
        <strain evidence="10">MAFF 301350</strain>
    </source>
</reference>
<evidence type="ECO:0000256" key="7">
    <source>
        <dbReference type="PROSITE-ProRule" id="PRU01091"/>
    </source>
</evidence>
<feature type="modified residue" description="4-aspartylphosphate" evidence="6">
    <location>
        <position position="51"/>
    </location>
</feature>
<sequence length="225" mass="25676">MKLLVVEDEALLRHHLHTRLSETGHVVQAVANAEEALYQAEQFHHDLAIVDLGLPGMSGLDLIRQLRSQDKTFPILILTARGNWQDKVEGLAAGADDYVVKPFQFEELEARLNALLRRSSGFTQSTIIAGPLRLDLNRKQALLDEQPLGLTAYEYRILEYLMRHHQQVVAKDRLMEQLYPDDGERDPNVIEVLVGRLRRKLEGDNGFKPIDTVRGLGYLFTERCR</sequence>
<evidence type="ECO:0000313" key="10">
    <source>
        <dbReference type="EMBL" id="MBV6289435.1"/>
    </source>
</evidence>
<evidence type="ECO:0000259" key="8">
    <source>
        <dbReference type="PROSITE" id="PS50110"/>
    </source>
</evidence>
<dbReference type="SMART" id="SM00862">
    <property type="entry name" value="Trans_reg_C"/>
    <property type="match status" value="1"/>
</dbReference>
<evidence type="ECO:0000256" key="2">
    <source>
        <dbReference type="ARBA" id="ARBA00023012"/>
    </source>
</evidence>
<dbReference type="FunFam" id="1.10.10.10:FF:000098">
    <property type="entry name" value="Two-component system response regulator PhoP"/>
    <property type="match status" value="1"/>
</dbReference>
<dbReference type="GO" id="GO:0005829">
    <property type="term" value="C:cytosol"/>
    <property type="evidence" value="ECO:0007669"/>
    <property type="project" value="TreeGrafter"/>
</dbReference>
<keyword evidence="1 6" id="KW-0597">Phosphoprotein</keyword>
<organism evidence="10 11">
    <name type="scientific">Pseudomonas aegrilactucae</name>
    <dbReference type="NCBI Taxonomy" id="2854028"/>
    <lineage>
        <taxon>Bacteria</taxon>
        <taxon>Pseudomonadati</taxon>
        <taxon>Pseudomonadota</taxon>
        <taxon>Gammaproteobacteria</taxon>
        <taxon>Pseudomonadales</taxon>
        <taxon>Pseudomonadaceae</taxon>
        <taxon>Pseudomonas</taxon>
    </lineage>
</organism>
<reference evidence="10" key="2">
    <citation type="journal article" date="2023" name="Plant Pathol.">
        <title>Dismantling and reorganizing Pseudomonas marginalis sensu#lato.</title>
        <authorList>
            <person name="Sawada H."/>
            <person name="Fujikawa T."/>
            <person name="Satou M."/>
        </authorList>
    </citation>
    <scope>NUCLEOTIDE SEQUENCE</scope>
    <source>
        <strain evidence="10">MAFF 301350</strain>
    </source>
</reference>
<dbReference type="PANTHER" id="PTHR48111">
    <property type="entry name" value="REGULATOR OF RPOS"/>
    <property type="match status" value="1"/>
</dbReference>
<evidence type="ECO:0000259" key="9">
    <source>
        <dbReference type="PROSITE" id="PS51755"/>
    </source>
</evidence>
<dbReference type="Pfam" id="PF00486">
    <property type="entry name" value="Trans_reg_C"/>
    <property type="match status" value="1"/>
</dbReference>
<keyword evidence="5" id="KW-0804">Transcription</keyword>
<keyword evidence="11" id="KW-1185">Reference proteome</keyword>
<dbReference type="FunFam" id="3.40.50.2300:FF:000002">
    <property type="entry name" value="DNA-binding response regulator PhoP"/>
    <property type="match status" value="1"/>
</dbReference>
<dbReference type="GO" id="GO:0000156">
    <property type="term" value="F:phosphorelay response regulator activity"/>
    <property type="evidence" value="ECO:0007669"/>
    <property type="project" value="TreeGrafter"/>
</dbReference>
<proteinExistence type="predicted"/>
<dbReference type="CDD" id="cd19934">
    <property type="entry name" value="REC_OmpR_EcPhoP-like"/>
    <property type="match status" value="1"/>
</dbReference>
<dbReference type="GO" id="GO:0000976">
    <property type="term" value="F:transcription cis-regulatory region binding"/>
    <property type="evidence" value="ECO:0007669"/>
    <property type="project" value="TreeGrafter"/>
</dbReference>
<name>A0A9Q2XN83_9PSED</name>
<accession>A0A9Q2XN83</accession>
<feature type="DNA-binding region" description="OmpR/PhoB-type" evidence="7">
    <location>
        <begin position="124"/>
        <end position="222"/>
    </location>
</feature>
<evidence type="ECO:0000256" key="6">
    <source>
        <dbReference type="PROSITE-ProRule" id="PRU00169"/>
    </source>
</evidence>
<dbReference type="RefSeq" id="WP_217977386.1">
    <property type="nucleotide sequence ID" value="NZ_JAHTBI010000080.1"/>
</dbReference>
<dbReference type="Pfam" id="PF00072">
    <property type="entry name" value="Response_reg"/>
    <property type="match status" value="1"/>
</dbReference>
<dbReference type="SMART" id="SM00448">
    <property type="entry name" value="REC"/>
    <property type="match status" value="1"/>
</dbReference>
<evidence type="ECO:0000256" key="4">
    <source>
        <dbReference type="ARBA" id="ARBA00023125"/>
    </source>
</evidence>
<comment type="caution">
    <text evidence="10">The sequence shown here is derived from an EMBL/GenBank/DDBJ whole genome shotgun (WGS) entry which is preliminary data.</text>
</comment>
<protein>
    <submittedName>
        <fullName evidence="10">Response regulator</fullName>
    </submittedName>
</protein>
<dbReference type="GO" id="GO:0032993">
    <property type="term" value="C:protein-DNA complex"/>
    <property type="evidence" value="ECO:0007669"/>
    <property type="project" value="TreeGrafter"/>
</dbReference>
<feature type="domain" description="OmpR/PhoB-type" evidence="9">
    <location>
        <begin position="124"/>
        <end position="222"/>
    </location>
</feature>
<dbReference type="InterPro" id="IPR039420">
    <property type="entry name" value="WalR-like"/>
</dbReference>
<evidence type="ECO:0000256" key="1">
    <source>
        <dbReference type="ARBA" id="ARBA00022553"/>
    </source>
</evidence>
<feature type="domain" description="Response regulatory" evidence="8">
    <location>
        <begin position="2"/>
        <end position="116"/>
    </location>
</feature>
<gene>
    <name evidence="10" type="ORF">KUO17_20775</name>
</gene>
<dbReference type="PANTHER" id="PTHR48111:SF71">
    <property type="entry name" value="TRANSCRIPTIONAL REGULATORY PROTEIN PHOP"/>
    <property type="match status" value="1"/>
</dbReference>
<dbReference type="Proteomes" id="UP001106592">
    <property type="component" value="Unassembled WGS sequence"/>
</dbReference>
<dbReference type="InterPro" id="IPR001789">
    <property type="entry name" value="Sig_transdc_resp-reg_receiver"/>
</dbReference>
<keyword evidence="2" id="KW-0902">Two-component regulatory system</keyword>
<dbReference type="GO" id="GO:0009891">
    <property type="term" value="P:positive regulation of biosynthetic process"/>
    <property type="evidence" value="ECO:0007669"/>
    <property type="project" value="UniProtKB-ARBA"/>
</dbReference>
<dbReference type="PROSITE" id="PS51755">
    <property type="entry name" value="OMPR_PHOB"/>
    <property type="match status" value="1"/>
</dbReference>
<dbReference type="CDD" id="cd00383">
    <property type="entry name" value="trans_reg_C"/>
    <property type="match status" value="1"/>
</dbReference>
<keyword evidence="3" id="KW-0805">Transcription regulation</keyword>
<keyword evidence="4 7" id="KW-0238">DNA-binding</keyword>
<dbReference type="AlphaFoldDB" id="A0A9Q2XN83"/>
<dbReference type="GO" id="GO:0006355">
    <property type="term" value="P:regulation of DNA-templated transcription"/>
    <property type="evidence" value="ECO:0007669"/>
    <property type="project" value="InterPro"/>
</dbReference>
<evidence type="ECO:0000313" key="11">
    <source>
        <dbReference type="Proteomes" id="UP001106592"/>
    </source>
</evidence>
<dbReference type="PROSITE" id="PS50110">
    <property type="entry name" value="RESPONSE_REGULATORY"/>
    <property type="match status" value="1"/>
</dbReference>
<evidence type="ECO:0000256" key="5">
    <source>
        <dbReference type="ARBA" id="ARBA00023163"/>
    </source>
</evidence>
<dbReference type="InterPro" id="IPR001867">
    <property type="entry name" value="OmpR/PhoB-type_DNA-bd"/>
</dbReference>
<dbReference type="EMBL" id="JAHTBI010000080">
    <property type="protein sequence ID" value="MBV6289435.1"/>
    <property type="molecule type" value="Genomic_DNA"/>
</dbReference>
<evidence type="ECO:0000256" key="3">
    <source>
        <dbReference type="ARBA" id="ARBA00023015"/>
    </source>
</evidence>